<evidence type="ECO:0000313" key="1">
    <source>
        <dbReference type="EMBL" id="PCS08225.1"/>
    </source>
</evidence>
<dbReference type="STRING" id="1348632.GCA_001591745_00172"/>
<protein>
    <submittedName>
        <fullName evidence="1">Uncharacterized protein</fullName>
    </submittedName>
</protein>
<gene>
    <name evidence="1" type="ORF">RU87_GL000048</name>
</gene>
<evidence type="ECO:0000313" key="2">
    <source>
        <dbReference type="Proteomes" id="UP000242246"/>
    </source>
</evidence>
<dbReference type="AlphaFoldDB" id="A0A2A5S420"/>
<dbReference type="Proteomes" id="UP000242246">
    <property type="component" value="Unassembled WGS sequence"/>
</dbReference>
<organism evidence="1 2">
    <name type="scientific">Pseudolactococcus plantarum</name>
    <dbReference type="NCBI Taxonomy" id="1365"/>
    <lineage>
        <taxon>Bacteria</taxon>
        <taxon>Bacillati</taxon>
        <taxon>Bacillota</taxon>
        <taxon>Bacilli</taxon>
        <taxon>Lactobacillales</taxon>
        <taxon>Streptococcaceae</taxon>
        <taxon>Pseudolactococcus</taxon>
    </lineage>
</organism>
<comment type="caution">
    <text evidence="1">The sequence shown here is derived from an EMBL/GenBank/DDBJ whole genome shotgun (WGS) entry which is preliminary data.</text>
</comment>
<sequence length="199" mass="22015">MIELNTIQTEAISVREEIREWMSYKAQSQDIADLNPYVLATTGHQPDPITLTDQEEKLRASHLILDKSGIQKDTLGKAKYGEQVPADKLVDDDGNIITSSPTRQQTRQVVYLSSGFALPKLNLSAEKKRYVGMYVGEGALRFKVDYAVLVEAAPKAIKKGATATVADNQDSGILVTLRIYNSKTGKELTNTQFHWGADD</sequence>
<keyword evidence="2" id="KW-1185">Reference proteome</keyword>
<reference evidence="1 2" key="1">
    <citation type="submission" date="2014-12" db="EMBL/GenBank/DDBJ databases">
        <title>Draft genome sequences of 10 type strains of Lactococcus.</title>
        <authorList>
            <person name="Sun Z."/>
            <person name="Zhong Z."/>
            <person name="Liu W."/>
            <person name="Zhang W."/>
            <person name="Zhang H."/>
        </authorList>
    </citation>
    <scope>NUCLEOTIDE SEQUENCE [LARGE SCALE GENOMIC DNA]</scope>
    <source>
        <strain evidence="1 2">DSM 20686</strain>
    </source>
</reference>
<dbReference type="EMBL" id="JXJX01000001">
    <property type="protein sequence ID" value="PCS08225.1"/>
    <property type="molecule type" value="Genomic_DNA"/>
</dbReference>
<name>A0A2A5S420_9LACT</name>
<accession>A0A2A5S420</accession>
<proteinExistence type="predicted"/>